<reference evidence="13 14" key="1">
    <citation type="journal article" date="2023" name="G3 (Bethesda)">
        <title>A chromosome-level genome assembly of Zasmidium syzygii isolated from banana leaves.</title>
        <authorList>
            <person name="van Westerhoven A.C."/>
            <person name="Mehrabi R."/>
            <person name="Talebi R."/>
            <person name="Steentjes M.B.F."/>
            <person name="Corcolon B."/>
            <person name="Chong P.A."/>
            <person name="Kema G.H.J."/>
            <person name="Seidl M.F."/>
        </authorList>
    </citation>
    <scope>NUCLEOTIDE SEQUENCE [LARGE SCALE GENOMIC DNA]</scope>
    <source>
        <strain evidence="13 14">P124</strain>
    </source>
</reference>
<evidence type="ECO:0000256" key="1">
    <source>
        <dbReference type="ARBA" id="ARBA00004434"/>
    </source>
</evidence>
<evidence type="ECO:0000256" key="8">
    <source>
        <dbReference type="ARBA" id="ARBA00022989"/>
    </source>
</evidence>
<feature type="compositionally biased region" description="Basic and acidic residues" evidence="12">
    <location>
        <begin position="300"/>
        <end position="314"/>
    </location>
</feature>
<keyword evidence="9" id="KW-0811">Translocation</keyword>
<keyword evidence="7" id="KW-0653">Protein transport</keyword>
<comment type="caution">
    <text evidence="13">The sequence shown here is derived from an EMBL/GenBank/DDBJ whole genome shotgun (WGS) entry which is preliminary data.</text>
</comment>
<name>A0ABR0F0M1_ZASCE</name>
<dbReference type="Pfam" id="PF11711">
    <property type="entry name" value="Tim54"/>
    <property type="match status" value="1"/>
</dbReference>
<evidence type="ECO:0000313" key="14">
    <source>
        <dbReference type="Proteomes" id="UP001305779"/>
    </source>
</evidence>
<evidence type="ECO:0000313" key="13">
    <source>
        <dbReference type="EMBL" id="KAK4507474.1"/>
    </source>
</evidence>
<keyword evidence="6" id="KW-0999">Mitochondrion inner membrane</keyword>
<evidence type="ECO:0000256" key="2">
    <source>
        <dbReference type="ARBA" id="ARBA00006355"/>
    </source>
</evidence>
<keyword evidence="14" id="KW-1185">Reference proteome</keyword>
<evidence type="ECO:0000256" key="6">
    <source>
        <dbReference type="ARBA" id="ARBA00022792"/>
    </source>
</evidence>
<feature type="compositionally biased region" description="Basic and acidic residues" evidence="12">
    <location>
        <begin position="149"/>
        <end position="160"/>
    </location>
</feature>
<keyword evidence="5" id="KW-0812">Transmembrane</keyword>
<keyword evidence="10" id="KW-0496">Mitochondrion</keyword>
<feature type="region of interest" description="Disordered" evidence="12">
    <location>
        <begin position="149"/>
        <end position="183"/>
    </location>
</feature>
<evidence type="ECO:0000256" key="5">
    <source>
        <dbReference type="ARBA" id="ARBA00022692"/>
    </source>
</evidence>
<organism evidence="13 14">
    <name type="scientific">Zasmidium cellare</name>
    <name type="common">Wine cellar mold</name>
    <name type="synonym">Racodium cellare</name>
    <dbReference type="NCBI Taxonomy" id="395010"/>
    <lineage>
        <taxon>Eukaryota</taxon>
        <taxon>Fungi</taxon>
        <taxon>Dikarya</taxon>
        <taxon>Ascomycota</taxon>
        <taxon>Pezizomycotina</taxon>
        <taxon>Dothideomycetes</taxon>
        <taxon>Dothideomycetidae</taxon>
        <taxon>Mycosphaerellales</taxon>
        <taxon>Mycosphaerellaceae</taxon>
        <taxon>Zasmidium</taxon>
    </lineage>
</organism>
<dbReference type="Proteomes" id="UP001305779">
    <property type="component" value="Unassembled WGS sequence"/>
</dbReference>
<feature type="compositionally biased region" description="Polar residues" evidence="12">
    <location>
        <begin position="271"/>
        <end position="294"/>
    </location>
</feature>
<accession>A0ABR0F0M1</accession>
<evidence type="ECO:0000256" key="4">
    <source>
        <dbReference type="ARBA" id="ARBA00022448"/>
    </source>
</evidence>
<evidence type="ECO:0000256" key="3">
    <source>
        <dbReference type="ARBA" id="ARBA00020796"/>
    </source>
</evidence>
<evidence type="ECO:0000256" key="10">
    <source>
        <dbReference type="ARBA" id="ARBA00023128"/>
    </source>
</evidence>
<gene>
    <name evidence="13" type="ORF">PRZ48_001209</name>
</gene>
<feature type="region of interest" description="Disordered" evidence="12">
    <location>
        <begin position="264"/>
        <end position="320"/>
    </location>
</feature>
<dbReference type="InterPro" id="IPR021056">
    <property type="entry name" value="Mt_import_IM_translocase_Tim54"/>
</dbReference>
<comment type="subcellular location">
    <subcellularLocation>
        <location evidence="1">Mitochondrion inner membrane</location>
        <topology evidence="1">Single-pass membrane protein</topology>
    </subcellularLocation>
</comment>
<keyword evidence="11" id="KW-0472">Membrane</keyword>
<feature type="compositionally biased region" description="Low complexity" evidence="12">
    <location>
        <begin position="1"/>
        <end position="31"/>
    </location>
</feature>
<evidence type="ECO:0000256" key="7">
    <source>
        <dbReference type="ARBA" id="ARBA00022927"/>
    </source>
</evidence>
<sequence>MSDKASTPAADGAAGASSGASSTTTRSSSNDAPKKPLPEQNPAFRAMGLPRLRLPSRNWMIFLSITGSFAGAVIYDKWQTKRMREKWCNTVSHIADEPLDTKVAPRKITIYLSAPPGDGLRNTREHFHNYVKPVLVAAAMDWDVVEGRKEGDVRHKTAERIRKRRKRNGEGLPQAQEDEEEYTVESLREKNGYVEYPGVAGDLVIGRNTWKEYIRGLHEGYLGPADPPKEPESEQSSETPLSAHTPGHSSVGDAAVKAATNLATQDPVDPSKSSESSLATDASPTTEESSTDAAAQTPAEEAKKEEEKKEEEKPKRRFPPAYIVPEDYETASLSPSTPEIIGPSVGIRMPHLLGIRNTPIRIYRFLTRRTLQDDVGRQVAAAILASHRPYGTVRAVDADSASDSAVELPEQKSVLEFEEKDWWKTVREPRKEHEESVWIEPMKLDERLASRMRAFELTSEDEARAKRIEAGQEVKRSDD</sequence>
<feature type="region of interest" description="Disordered" evidence="12">
    <location>
        <begin position="1"/>
        <end position="44"/>
    </location>
</feature>
<evidence type="ECO:0000256" key="11">
    <source>
        <dbReference type="ARBA" id="ARBA00023136"/>
    </source>
</evidence>
<protein>
    <recommendedName>
        <fullName evidence="3">Mitochondrial import inner membrane translocase subunit TIM54</fullName>
    </recommendedName>
</protein>
<keyword evidence="4" id="KW-0813">Transport</keyword>
<keyword evidence="8" id="KW-1133">Transmembrane helix</keyword>
<feature type="region of interest" description="Disordered" evidence="12">
    <location>
        <begin position="221"/>
        <end position="251"/>
    </location>
</feature>
<dbReference type="EMBL" id="JAXOVC010000001">
    <property type="protein sequence ID" value="KAK4507474.1"/>
    <property type="molecule type" value="Genomic_DNA"/>
</dbReference>
<evidence type="ECO:0000256" key="9">
    <source>
        <dbReference type="ARBA" id="ARBA00023010"/>
    </source>
</evidence>
<evidence type="ECO:0000256" key="12">
    <source>
        <dbReference type="SAM" id="MobiDB-lite"/>
    </source>
</evidence>
<comment type="similarity">
    <text evidence="2">Belongs to the TIM54 family.</text>
</comment>
<proteinExistence type="inferred from homology"/>